<dbReference type="RefSeq" id="WP_123907013.1">
    <property type="nucleotide sequence ID" value="NZ_CP016907.1"/>
</dbReference>
<dbReference type="GeneID" id="32309924"/>
<dbReference type="EMBL" id="CP016907">
    <property type="protein sequence ID" value="AOC97124.1"/>
    <property type="molecule type" value="Genomic_DNA"/>
</dbReference>
<evidence type="ECO:0000313" key="1">
    <source>
        <dbReference type="EMBL" id="AOC97124.1"/>
    </source>
</evidence>
<evidence type="ECO:0000313" key="2">
    <source>
        <dbReference type="Proteomes" id="UP000093276"/>
    </source>
</evidence>
<dbReference type="KEGG" id="fjg:BB050_04046"/>
<organism evidence="1 2">
    <name type="scientific">Flavobacterium anhuiense</name>
    <dbReference type="NCBI Taxonomy" id="459526"/>
    <lineage>
        <taxon>Bacteria</taxon>
        <taxon>Pseudomonadati</taxon>
        <taxon>Bacteroidota</taxon>
        <taxon>Flavobacteriia</taxon>
        <taxon>Flavobacteriales</taxon>
        <taxon>Flavobacteriaceae</taxon>
        <taxon>Flavobacterium</taxon>
    </lineage>
</organism>
<protein>
    <submittedName>
        <fullName evidence="1">Uncharacterized protein</fullName>
    </submittedName>
</protein>
<dbReference type="AlphaFoldDB" id="A0AAC9D3M4"/>
<reference evidence="1 2" key="1">
    <citation type="submission" date="2016-08" db="EMBL/GenBank/DDBJ databases">
        <title>Complete genome sequence of Flavobacterium johnsoniae strain GSE09, a volatile-producing biocontrol agent isolated from cucumber (Cucumis sativus).</title>
        <authorList>
            <person name="Jeong J.-J."/>
            <person name="Oh J.Y."/>
            <person name="Jim Y.J."/>
            <person name="Sang M.K."/>
            <person name="Kim K.D."/>
        </authorList>
    </citation>
    <scope>NUCLEOTIDE SEQUENCE [LARGE SCALE GENOMIC DNA]</scope>
    <source>
        <strain evidence="1 2">GSE09</strain>
    </source>
</reference>
<dbReference type="Proteomes" id="UP000093276">
    <property type="component" value="Chromosome"/>
</dbReference>
<proteinExistence type="predicted"/>
<accession>A0AAC9D3M4</accession>
<sequence length="122" mass="13929">MKKVFSITMTILFLLVSFQQALIIVHFKLNQDVIEKEFCVNKAKPELQCHGKCHLKKELQETEKNTDLELRSISKKIDIALIANIEFAVSVPKAIHSKKVNLYKESGQPEPCLEIFVPPPIL</sequence>
<gene>
    <name evidence="1" type="ORF">BB050_04046</name>
</gene>
<name>A0AAC9D3M4_9FLAO</name>